<sequence length="796" mass="86709">MPRATPQISTDTATHLFELYDHVKAIFDYFPTLSIFVNQSGPLQSAGIYKAVANALYEHIVPLFPIWTTEVFPTPYIRIILLFCHYTLQLKEKLGAPPPNTITPLIPPDALVRYWIEIWGIEPLGYEDSCPRLVDVMATVNVQSYLKGIQLRKLACLDDGFGLIPPVIPSPKRKDSAGLADKTAPSDSELPIAGPSKTSSRLSKTKASGVDQVAEPPADNGSRKGSKRAPKPKVEAKSDPAGRTRAANPKPKEPSSSKATKAPAAASSSKSKKEAKSKAKGTKETSSAKASTSTASVESPPPRKGSKAKGKATPRSDTVTIRAEPASTTADESKPRPRPQIIKKSVVVEVPSLPDPEEVKSSVTVQTGAKRKRLVGPSSKISQNVEEVETDELNQSQDEAPPTKKRLVSKRERDEQETWALPPPITKSKGKGKAKAVSEDEVSDHHESNDEESSEDEGTDNLVPISKLDLKSIIGGTTKGNGPQERDEHNTALYRQLGRQNMIKYLRKNDTRLSVDEGSTYSPLDKVFVASTTIPLASAGLPQRPCTRCEHLNLPCQIPGLRRICGSCSSVQAKCSHNLWWHEYIEGLNRSFVDGLMSPIGLIYQSSHILDLMEENSSLDHQISLMQRRRHQNEEAIGNLQGLLKASVNNDPRIFLKTLFQEHPGFIANESQLHKLATACGWLLADFEPLEEVQTFLARPSDIPLHTATLNDVEVRMEGLDENISGLPTEMLASFDEAEPQDPSSLVVSNDDNAPLVSTSSGDDKMDIDNATAPEPSTSKVDEVAEPSKASTPPAE</sequence>
<evidence type="ECO:0000313" key="2">
    <source>
        <dbReference type="EMBL" id="KAK7021104.1"/>
    </source>
</evidence>
<feature type="compositionally biased region" description="Acidic residues" evidence="1">
    <location>
        <begin position="449"/>
        <end position="459"/>
    </location>
</feature>
<comment type="caution">
    <text evidence="2">The sequence shown here is derived from an EMBL/GenBank/DDBJ whole genome shotgun (WGS) entry which is preliminary data.</text>
</comment>
<accession>A0AAW0B4V1</accession>
<feature type="compositionally biased region" description="Low complexity" evidence="1">
    <location>
        <begin position="256"/>
        <end position="269"/>
    </location>
</feature>
<feature type="compositionally biased region" description="Basic and acidic residues" evidence="1">
    <location>
        <begin position="271"/>
        <end position="283"/>
    </location>
</feature>
<protein>
    <submittedName>
        <fullName evidence="2">Uncharacterized protein</fullName>
    </submittedName>
</protein>
<evidence type="ECO:0000256" key="1">
    <source>
        <dbReference type="SAM" id="MobiDB-lite"/>
    </source>
</evidence>
<feature type="region of interest" description="Disordered" evidence="1">
    <location>
        <begin position="172"/>
        <end position="465"/>
    </location>
</feature>
<feature type="compositionally biased region" description="Low complexity" evidence="1">
    <location>
        <begin position="284"/>
        <end position="298"/>
    </location>
</feature>
<name>A0AAW0B4V1_9AGAR</name>
<proteinExistence type="predicted"/>
<feature type="compositionally biased region" description="Polar residues" evidence="1">
    <location>
        <begin position="196"/>
        <end position="206"/>
    </location>
</feature>
<dbReference type="Proteomes" id="UP001383192">
    <property type="component" value="Unassembled WGS sequence"/>
</dbReference>
<feature type="compositionally biased region" description="Polar residues" evidence="1">
    <location>
        <begin position="742"/>
        <end position="761"/>
    </location>
</feature>
<dbReference type="EMBL" id="JAYKXP010000175">
    <property type="protein sequence ID" value="KAK7021104.1"/>
    <property type="molecule type" value="Genomic_DNA"/>
</dbReference>
<organism evidence="2 3">
    <name type="scientific">Paramarasmius palmivorus</name>
    <dbReference type="NCBI Taxonomy" id="297713"/>
    <lineage>
        <taxon>Eukaryota</taxon>
        <taxon>Fungi</taxon>
        <taxon>Dikarya</taxon>
        <taxon>Basidiomycota</taxon>
        <taxon>Agaricomycotina</taxon>
        <taxon>Agaricomycetes</taxon>
        <taxon>Agaricomycetidae</taxon>
        <taxon>Agaricales</taxon>
        <taxon>Marasmiineae</taxon>
        <taxon>Marasmiaceae</taxon>
        <taxon>Paramarasmius</taxon>
    </lineage>
</organism>
<keyword evidence="3" id="KW-1185">Reference proteome</keyword>
<feature type="compositionally biased region" description="Basic and acidic residues" evidence="1">
    <location>
        <begin position="232"/>
        <end position="242"/>
    </location>
</feature>
<gene>
    <name evidence="2" type="ORF">VNI00_017507</name>
</gene>
<feature type="region of interest" description="Disordered" evidence="1">
    <location>
        <begin position="737"/>
        <end position="796"/>
    </location>
</feature>
<evidence type="ECO:0000313" key="3">
    <source>
        <dbReference type="Proteomes" id="UP001383192"/>
    </source>
</evidence>
<dbReference type="AlphaFoldDB" id="A0AAW0B4V1"/>
<reference evidence="2 3" key="1">
    <citation type="submission" date="2024-01" db="EMBL/GenBank/DDBJ databases">
        <title>A draft genome for a cacao thread blight-causing isolate of Paramarasmius palmivorus.</title>
        <authorList>
            <person name="Baruah I.K."/>
            <person name="Bukari Y."/>
            <person name="Amoako-Attah I."/>
            <person name="Meinhardt L.W."/>
            <person name="Bailey B.A."/>
            <person name="Cohen S.P."/>
        </authorList>
    </citation>
    <scope>NUCLEOTIDE SEQUENCE [LARGE SCALE GENOMIC DNA]</scope>
    <source>
        <strain evidence="2 3">GH-12</strain>
    </source>
</reference>